<protein>
    <submittedName>
        <fullName evidence="1">Uncharacterized protein</fullName>
    </submittedName>
</protein>
<reference evidence="1 2" key="1">
    <citation type="journal article" date="2013" name="PLoS ONE">
        <title>The first genomic and proteomic characterization of a deep-sea sulfate reducer: insights into the piezophilic lifestyle of Desulfovibrio piezophilus.</title>
        <authorList>
            <person name="Pradel N."/>
            <person name="Ji B."/>
            <person name="Gimenez G."/>
            <person name="Talla E."/>
            <person name="Lenoble P."/>
            <person name="Garel M."/>
            <person name="Tamburini C."/>
            <person name="Fourquet P."/>
            <person name="Lebrun R."/>
            <person name="Bertin P."/>
            <person name="Denis Y."/>
            <person name="Pophillat M."/>
            <person name="Barbe V."/>
            <person name="Ollivier B."/>
            <person name="Dolla A."/>
        </authorList>
    </citation>
    <scope>NUCLEOTIDE SEQUENCE [LARGE SCALE GENOMIC DNA]</scope>
    <source>
        <strain evidence="2">DSM 10523 / SB164P1</strain>
    </source>
</reference>
<dbReference type="EMBL" id="FO203427">
    <property type="protein sequence ID" value="CCH49609.1"/>
    <property type="molecule type" value="Genomic_DNA"/>
</dbReference>
<sequence length="66" mass="7500">MKKVQEKVLTLFVGKTASRFVKVGEGRFLGMGEACYGHDKEECHEADVCHMSWSFVAAHSRLVRDR</sequence>
<evidence type="ECO:0000313" key="1">
    <source>
        <dbReference type="EMBL" id="CCH49609.1"/>
    </source>
</evidence>
<evidence type="ECO:0000313" key="2">
    <source>
        <dbReference type="Proteomes" id="UP000011724"/>
    </source>
</evidence>
<dbReference type="AlphaFoldDB" id="M1WRK4"/>
<dbReference type="HOGENOM" id="CLU_2824110_0_0_7"/>
<name>M1WRK4_PSEP2</name>
<reference evidence="2" key="2">
    <citation type="journal article" date="2013" name="Stand. Genomic Sci.">
        <title>Complete genome sequence of Desulfocapsa sulfexigens, a marine deltaproteobacterium specialized in disproportionating inorganic sulfur compounds.</title>
        <authorList>
            <person name="Finster K.W."/>
            <person name="Kjeldsen K.U."/>
            <person name="Kube M."/>
            <person name="Reinhardt R."/>
            <person name="Mussmann M."/>
            <person name="Amann R."/>
            <person name="Schreiber L."/>
        </authorList>
    </citation>
    <scope>NUCLEOTIDE SEQUENCE [LARGE SCALE GENOMIC DNA]</scope>
    <source>
        <strain evidence="2">DSM 10523 / SB164P1</strain>
    </source>
</reference>
<proteinExistence type="predicted"/>
<keyword evidence="2" id="KW-1185">Reference proteome</keyword>
<accession>M1WRK4</accession>
<dbReference type="STRING" id="1322246.BN4_12374"/>
<dbReference type="Proteomes" id="UP000011724">
    <property type="component" value="Chromosome"/>
</dbReference>
<gene>
    <name evidence="1" type="ordered locus">BN4_12374</name>
</gene>
<dbReference type="PATRIC" id="fig|879567.3.peg.2528"/>
<dbReference type="KEGG" id="dpi:BN4_12374"/>
<organism evidence="1 2">
    <name type="scientific">Pseudodesulfovibrio piezophilus (strain DSM 21447 / JCM 15486 / C1TLV30)</name>
    <name type="common">Desulfovibrio piezophilus</name>
    <dbReference type="NCBI Taxonomy" id="1322246"/>
    <lineage>
        <taxon>Bacteria</taxon>
        <taxon>Pseudomonadati</taxon>
        <taxon>Thermodesulfobacteriota</taxon>
        <taxon>Desulfovibrionia</taxon>
        <taxon>Desulfovibrionales</taxon>
        <taxon>Desulfovibrionaceae</taxon>
    </lineage>
</organism>